<dbReference type="GO" id="GO:0006360">
    <property type="term" value="P:transcription by RNA polymerase I"/>
    <property type="evidence" value="ECO:0007669"/>
    <property type="project" value="TreeGrafter"/>
</dbReference>
<dbReference type="GO" id="GO:0006334">
    <property type="term" value="P:nucleosome assembly"/>
    <property type="evidence" value="ECO:0007669"/>
    <property type="project" value="TreeGrafter"/>
</dbReference>
<feature type="compositionally biased region" description="Low complexity" evidence="3">
    <location>
        <begin position="144"/>
        <end position="163"/>
    </location>
</feature>
<dbReference type="Pfam" id="PF08243">
    <property type="entry name" value="SPT2"/>
    <property type="match status" value="1"/>
</dbReference>
<dbReference type="PANTHER" id="PTHR22691">
    <property type="entry name" value="YEAST SPT2-RELATED"/>
    <property type="match status" value="1"/>
</dbReference>
<protein>
    <submittedName>
        <fullName evidence="4">Uncharacterized protein</fullName>
    </submittedName>
</protein>
<name>A0A9W8JZV3_9AGAR</name>
<evidence type="ECO:0000313" key="5">
    <source>
        <dbReference type="Proteomes" id="UP001148786"/>
    </source>
</evidence>
<dbReference type="Proteomes" id="UP001148786">
    <property type="component" value="Unassembled WGS sequence"/>
</dbReference>
<evidence type="ECO:0000256" key="3">
    <source>
        <dbReference type="SAM" id="MobiDB-lite"/>
    </source>
</evidence>
<feature type="compositionally biased region" description="Basic residues" evidence="3">
    <location>
        <begin position="244"/>
        <end position="256"/>
    </location>
</feature>
<feature type="region of interest" description="Disordered" evidence="3">
    <location>
        <begin position="142"/>
        <end position="285"/>
    </location>
</feature>
<dbReference type="GO" id="GO:0005730">
    <property type="term" value="C:nucleolus"/>
    <property type="evidence" value="ECO:0007669"/>
    <property type="project" value="TreeGrafter"/>
</dbReference>
<dbReference type="GO" id="GO:0042393">
    <property type="term" value="F:histone binding"/>
    <property type="evidence" value="ECO:0007669"/>
    <property type="project" value="TreeGrafter"/>
</dbReference>
<comment type="similarity">
    <text evidence="1">Belongs to the SPT2 family.</text>
</comment>
<feature type="region of interest" description="Disordered" evidence="3">
    <location>
        <begin position="1"/>
        <end position="22"/>
    </location>
</feature>
<gene>
    <name evidence="4" type="ORF">NLJ89_g4749</name>
</gene>
<dbReference type="GO" id="GO:0003677">
    <property type="term" value="F:DNA binding"/>
    <property type="evidence" value="ECO:0007669"/>
    <property type="project" value="TreeGrafter"/>
</dbReference>
<organism evidence="4 5">
    <name type="scientific">Agrocybe chaxingu</name>
    <dbReference type="NCBI Taxonomy" id="84603"/>
    <lineage>
        <taxon>Eukaryota</taxon>
        <taxon>Fungi</taxon>
        <taxon>Dikarya</taxon>
        <taxon>Basidiomycota</taxon>
        <taxon>Agaricomycotina</taxon>
        <taxon>Agaricomycetes</taxon>
        <taxon>Agaricomycetidae</taxon>
        <taxon>Agaricales</taxon>
        <taxon>Agaricineae</taxon>
        <taxon>Strophariaceae</taxon>
        <taxon>Agrocybe</taxon>
    </lineage>
</organism>
<feature type="compositionally biased region" description="Polar residues" evidence="3">
    <location>
        <begin position="166"/>
        <end position="208"/>
    </location>
</feature>
<sequence>MSGGGEQLIMSRPAVSSGTEGRCAAGEIAGFRQELAPSATGSKRSSHTGHYTKVGKTLPGGAVNIVLNPDTASPTPPPSEPPANGKPIKERLLQGPNGLLRLRTEKRDQRSVDEALTDIRIKMGKATPKVLSGEQARNFQDWFSTSKKASPPPASTSTSNAESSTRKATTPVPSVSKSDSSMQKKASSISRPASTKPIPSTSKFSTATSRASSSEKHVSSSSSSQSKYSKISKSSTSASTQRPTAHKAQSRPKRPRSPSLSDSPPPPKRRHKERHEDNSDKSDIRNAIWEMFGKNRDEYATRDVFSDDEDMEADADDLEREEAISMRVAKREDMAALEEERRHEEEKRRRKMERERALARDH</sequence>
<dbReference type="AlphaFoldDB" id="A0A9W8JZV3"/>
<feature type="compositionally biased region" description="Basic and acidic residues" evidence="3">
    <location>
        <begin position="274"/>
        <end position="284"/>
    </location>
</feature>
<evidence type="ECO:0000256" key="2">
    <source>
        <dbReference type="ARBA" id="ARBA00023054"/>
    </source>
</evidence>
<dbReference type="EMBL" id="JANKHO010000408">
    <property type="protein sequence ID" value="KAJ3510316.1"/>
    <property type="molecule type" value="Genomic_DNA"/>
</dbReference>
<evidence type="ECO:0000313" key="4">
    <source>
        <dbReference type="EMBL" id="KAJ3510316.1"/>
    </source>
</evidence>
<keyword evidence="2" id="KW-0175">Coiled coil</keyword>
<accession>A0A9W8JZV3</accession>
<comment type="caution">
    <text evidence="4">The sequence shown here is derived from an EMBL/GenBank/DDBJ whole genome shotgun (WGS) entry which is preliminary data.</text>
</comment>
<keyword evidence="5" id="KW-1185">Reference proteome</keyword>
<feature type="region of interest" description="Disordered" evidence="3">
    <location>
        <begin position="331"/>
        <end position="362"/>
    </location>
</feature>
<dbReference type="PANTHER" id="PTHR22691:SF8">
    <property type="entry name" value="PROTEIN SPT2 HOMOLOG"/>
    <property type="match status" value="1"/>
</dbReference>
<feature type="compositionally biased region" description="Basic and acidic residues" evidence="3">
    <location>
        <begin position="102"/>
        <end position="113"/>
    </location>
</feature>
<evidence type="ECO:0000256" key="1">
    <source>
        <dbReference type="ARBA" id="ARBA00006461"/>
    </source>
</evidence>
<feature type="region of interest" description="Disordered" evidence="3">
    <location>
        <begin position="34"/>
        <end position="113"/>
    </location>
</feature>
<proteinExistence type="inferred from homology"/>
<dbReference type="SMART" id="SM00784">
    <property type="entry name" value="SPT2"/>
    <property type="match status" value="1"/>
</dbReference>
<dbReference type="InterPro" id="IPR013256">
    <property type="entry name" value="Chromatin_SPT2"/>
</dbReference>
<reference evidence="4" key="1">
    <citation type="submission" date="2022-07" db="EMBL/GenBank/DDBJ databases">
        <title>Genome Sequence of Agrocybe chaxingu.</title>
        <authorList>
            <person name="Buettner E."/>
        </authorList>
    </citation>
    <scope>NUCLEOTIDE SEQUENCE</scope>
    <source>
        <strain evidence="4">MP-N11</strain>
    </source>
</reference>
<feature type="compositionally biased region" description="Low complexity" evidence="3">
    <location>
        <begin position="219"/>
        <end position="239"/>
    </location>
</feature>
<dbReference type="OrthoDB" id="6259853at2759"/>